<organism evidence="1">
    <name type="scientific">viral metagenome</name>
    <dbReference type="NCBI Taxonomy" id="1070528"/>
    <lineage>
        <taxon>unclassified sequences</taxon>
        <taxon>metagenomes</taxon>
        <taxon>organismal metagenomes</taxon>
    </lineage>
</organism>
<dbReference type="GO" id="GO:0005794">
    <property type="term" value="C:Golgi apparatus"/>
    <property type="evidence" value="ECO:0007669"/>
    <property type="project" value="TreeGrafter"/>
</dbReference>
<proteinExistence type="predicted"/>
<dbReference type="PANTHER" id="PTHR15576:SF1">
    <property type="entry name" value="RIBITOL-5-PHOSPHATE XYLOSYLTRANSFERASE 1"/>
    <property type="match status" value="1"/>
</dbReference>
<name>A0A6C0KF47_9ZZZZ</name>
<evidence type="ECO:0000313" key="1">
    <source>
        <dbReference type="EMBL" id="QHU16259.1"/>
    </source>
</evidence>
<dbReference type="PANTHER" id="PTHR15576">
    <property type="entry name" value="RIBITOL-5-PHOSPHATE XYLOSYLTRANSFERASE 1"/>
    <property type="match status" value="1"/>
</dbReference>
<sequence>MHRFINEDHIVQWVKENGGVLYTRKVNNFNHINLSSCPENTLVCLTGYNHILRDFFTKIIQNFKRRIILITLETDEFNMLPQMVDHPLISHWFTWNKSYKHHKVTCIPIGLNFDRQQESLTNYLTHTSLLDTDKRKLLCINCSLNTNSSRGVLLNKVKNEWNEFCEVVNGIPFSKEYFQPSFVDGKIKISVTNPLCYDIISKYKFILSPRGAGEDCHRTWEALYLDVIPIVLSSSINEIYEGLPILVINDWNEINEQLLNDKYNEISKKKANNEYNMDKAYLDYWINSIKLKK</sequence>
<dbReference type="GO" id="GO:0120053">
    <property type="term" value="F:ribitol beta-1,4-xylosyltransferase activity"/>
    <property type="evidence" value="ECO:0007669"/>
    <property type="project" value="InterPro"/>
</dbReference>
<dbReference type="AlphaFoldDB" id="A0A6C0KF47"/>
<evidence type="ECO:0008006" key="2">
    <source>
        <dbReference type="Google" id="ProtNLM"/>
    </source>
</evidence>
<accession>A0A6C0KF47</accession>
<protein>
    <recommendedName>
        <fullName evidence="2">Exostosin GT47 domain-containing protein</fullName>
    </recommendedName>
</protein>
<dbReference type="InterPro" id="IPR055286">
    <property type="entry name" value="RXYLT1-like"/>
</dbReference>
<dbReference type="GO" id="GO:0035269">
    <property type="term" value="P:protein O-linked glycosylation via mannose"/>
    <property type="evidence" value="ECO:0007669"/>
    <property type="project" value="InterPro"/>
</dbReference>
<dbReference type="EMBL" id="MN740878">
    <property type="protein sequence ID" value="QHU16259.1"/>
    <property type="molecule type" value="Genomic_DNA"/>
</dbReference>
<reference evidence="1" key="1">
    <citation type="journal article" date="2020" name="Nature">
        <title>Giant virus diversity and host interactions through global metagenomics.</title>
        <authorList>
            <person name="Schulz F."/>
            <person name="Roux S."/>
            <person name="Paez-Espino D."/>
            <person name="Jungbluth S."/>
            <person name="Walsh D.A."/>
            <person name="Denef V.J."/>
            <person name="McMahon K.D."/>
            <person name="Konstantinidis K.T."/>
            <person name="Eloe-Fadrosh E.A."/>
            <person name="Kyrpides N.C."/>
            <person name="Woyke T."/>
        </authorList>
    </citation>
    <scope>NUCLEOTIDE SEQUENCE</scope>
    <source>
        <strain evidence="1">GVMAG-S-3300011013-78</strain>
    </source>
</reference>